<protein>
    <submittedName>
        <fullName evidence="3">Transmembrane protein</fullName>
    </submittedName>
</protein>
<evidence type="ECO:0000313" key="2">
    <source>
        <dbReference type="Proteomes" id="UP000095287"/>
    </source>
</evidence>
<organism evidence="2 3">
    <name type="scientific">Steinernema glaseri</name>
    <dbReference type="NCBI Taxonomy" id="37863"/>
    <lineage>
        <taxon>Eukaryota</taxon>
        <taxon>Metazoa</taxon>
        <taxon>Ecdysozoa</taxon>
        <taxon>Nematoda</taxon>
        <taxon>Chromadorea</taxon>
        <taxon>Rhabditida</taxon>
        <taxon>Tylenchina</taxon>
        <taxon>Panagrolaimomorpha</taxon>
        <taxon>Strongyloidoidea</taxon>
        <taxon>Steinernematidae</taxon>
        <taxon>Steinernema</taxon>
    </lineage>
</organism>
<keyword evidence="2" id="KW-1185">Reference proteome</keyword>
<dbReference type="Proteomes" id="UP000095287">
    <property type="component" value="Unplaced"/>
</dbReference>
<keyword evidence="1" id="KW-1133">Transmembrane helix</keyword>
<proteinExistence type="predicted"/>
<keyword evidence="1" id="KW-0812">Transmembrane</keyword>
<reference evidence="3" key="1">
    <citation type="submission" date="2016-11" db="UniProtKB">
        <authorList>
            <consortium name="WormBaseParasite"/>
        </authorList>
    </citation>
    <scope>IDENTIFICATION</scope>
</reference>
<accession>A0A1I7YJT4</accession>
<name>A0A1I7YJT4_9BILA</name>
<dbReference type="WBParaSite" id="L893_g17050.t1">
    <property type="protein sequence ID" value="L893_g17050.t1"/>
    <property type="gene ID" value="L893_g17050"/>
</dbReference>
<keyword evidence="1" id="KW-0472">Membrane</keyword>
<evidence type="ECO:0000256" key="1">
    <source>
        <dbReference type="SAM" id="Phobius"/>
    </source>
</evidence>
<dbReference type="AlphaFoldDB" id="A0A1I7YJT4"/>
<evidence type="ECO:0000313" key="3">
    <source>
        <dbReference type="WBParaSite" id="L893_g17050.t1"/>
    </source>
</evidence>
<feature type="transmembrane region" description="Helical" evidence="1">
    <location>
        <begin position="6"/>
        <end position="27"/>
    </location>
</feature>
<sequence>MATVYHFKWIFISIVSVMMFLMMSLVYNCRIISLYSSKERPSEEEPESFLLGDRRERTVVLHRPAPQHGKAPPHPM</sequence>